<feature type="domain" description="ABC transmembrane type-1" evidence="8">
    <location>
        <begin position="79"/>
        <end position="296"/>
    </location>
</feature>
<dbReference type="CDD" id="cd06261">
    <property type="entry name" value="TM_PBP2"/>
    <property type="match status" value="1"/>
</dbReference>
<evidence type="ECO:0000256" key="2">
    <source>
        <dbReference type="ARBA" id="ARBA00022448"/>
    </source>
</evidence>
<dbReference type="Gene3D" id="1.10.3720.10">
    <property type="entry name" value="MetI-like"/>
    <property type="match status" value="1"/>
</dbReference>
<evidence type="ECO:0000256" key="7">
    <source>
        <dbReference type="RuleBase" id="RU363032"/>
    </source>
</evidence>
<evidence type="ECO:0000313" key="9">
    <source>
        <dbReference type="EMBL" id="MFC4601741.1"/>
    </source>
</evidence>
<dbReference type="PANTHER" id="PTHR30193">
    <property type="entry name" value="ABC TRANSPORTER PERMEASE PROTEIN"/>
    <property type="match status" value="1"/>
</dbReference>
<keyword evidence="6 7" id="KW-0472">Membrane</keyword>
<evidence type="ECO:0000256" key="4">
    <source>
        <dbReference type="ARBA" id="ARBA00022692"/>
    </source>
</evidence>
<keyword evidence="4 7" id="KW-0812">Transmembrane</keyword>
<feature type="transmembrane region" description="Helical" evidence="7">
    <location>
        <begin position="276"/>
        <end position="295"/>
    </location>
</feature>
<dbReference type="PANTHER" id="PTHR30193:SF37">
    <property type="entry name" value="INNER MEMBRANE ABC TRANSPORTER PERMEASE PROTEIN YCJO"/>
    <property type="match status" value="1"/>
</dbReference>
<dbReference type="PROSITE" id="PS50928">
    <property type="entry name" value="ABC_TM1"/>
    <property type="match status" value="1"/>
</dbReference>
<organism evidence="9 10">
    <name type="scientific">Cohnella hongkongensis</name>
    <dbReference type="NCBI Taxonomy" id="178337"/>
    <lineage>
        <taxon>Bacteria</taxon>
        <taxon>Bacillati</taxon>
        <taxon>Bacillota</taxon>
        <taxon>Bacilli</taxon>
        <taxon>Bacillales</taxon>
        <taxon>Paenibacillaceae</taxon>
        <taxon>Cohnella</taxon>
    </lineage>
</organism>
<gene>
    <name evidence="9" type="ORF">ACFO3S_26115</name>
</gene>
<keyword evidence="3" id="KW-1003">Cell membrane</keyword>
<proteinExistence type="inferred from homology"/>
<dbReference type="Pfam" id="PF00528">
    <property type="entry name" value="BPD_transp_1"/>
    <property type="match status" value="1"/>
</dbReference>
<comment type="caution">
    <text evidence="9">The sequence shown here is derived from an EMBL/GenBank/DDBJ whole genome shotgun (WGS) entry which is preliminary data.</text>
</comment>
<name>A0ABV9FMD3_9BACL</name>
<protein>
    <submittedName>
        <fullName evidence="9">Carbohydrate ABC transporter permease</fullName>
    </submittedName>
</protein>
<evidence type="ECO:0000256" key="6">
    <source>
        <dbReference type="ARBA" id="ARBA00023136"/>
    </source>
</evidence>
<feature type="transmembrane region" description="Helical" evidence="7">
    <location>
        <begin position="116"/>
        <end position="138"/>
    </location>
</feature>
<keyword evidence="2 7" id="KW-0813">Transport</keyword>
<dbReference type="RefSeq" id="WP_378102218.1">
    <property type="nucleotide sequence ID" value="NZ_JBHSEP010000030.1"/>
</dbReference>
<dbReference type="EMBL" id="JBHSEP010000030">
    <property type="protein sequence ID" value="MFC4601741.1"/>
    <property type="molecule type" value="Genomic_DNA"/>
</dbReference>
<dbReference type="InterPro" id="IPR051393">
    <property type="entry name" value="ABC_transporter_permease"/>
</dbReference>
<comment type="similarity">
    <text evidence="7">Belongs to the binding-protein-dependent transport system permease family.</text>
</comment>
<keyword evidence="5 7" id="KW-1133">Transmembrane helix</keyword>
<evidence type="ECO:0000313" key="10">
    <source>
        <dbReference type="Proteomes" id="UP001596028"/>
    </source>
</evidence>
<dbReference type="InterPro" id="IPR035906">
    <property type="entry name" value="MetI-like_sf"/>
</dbReference>
<comment type="subcellular location">
    <subcellularLocation>
        <location evidence="1 7">Cell membrane</location>
        <topology evidence="1 7">Multi-pass membrane protein</topology>
    </subcellularLocation>
</comment>
<dbReference type="InterPro" id="IPR000515">
    <property type="entry name" value="MetI-like"/>
</dbReference>
<evidence type="ECO:0000256" key="1">
    <source>
        <dbReference type="ARBA" id="ARBA00004651"/>
    </source>
</evidence>
<evidence type="ECO:0000259" key="8">
    <source>
        <dbReference type="PROSITE" id="PS50928"/>
    </source>
</evidence>
<feature type="transmembrane region" description="Helical" evidence="7">
    <location>
        <begin position="17"/>
        <end position="37"/>
    </location>
</feature>
<keyword evidence="10" id="KW-1185">Reference proteome</keyword>
<feature type="transmembrane region" description="Helical" evidence="7">
    <location>
        <begin position="83"/>
        <end position="104"/>
    </location>
</feature>
<evidence type="ECO:0000256" key="3">
    <source>
        <dbReference type="ARBA" id="ARBA00022475"/>
    </source>
</evidence>
<reference evidence="10" key="1">
    <citation type="journal article" date="2019" name="Int. J. Syst. Evol. Microbiol.">
        <title>The Global Catalogue of Microorganisms (GCM) 10K type strain sequencing project: providing services to taxonomists for standard genome sequencing and annotation.</title>
        <authorList>
            <consortium name="The Broad Institute Genomics Platform"/>
            <consortium name="The Broad Institute Genome Sequencing Center for Infectious Disease"/>
            <person name="Wu L."/>
            <person name="Ma J."/>
        </authorList>
    </citation>
    <scope>NUCLEOTIDE SEQUENCE [LARGE SCALE GENOMIC DNA]</scope>
    <source>
        <strain evidence="10">CCUG 49571</strain>
    </source>
</reference>
<dbReference type="Proteomes" id="UP001596028">
    <property type="component" value="Unassembled WGS sequence"/>
</dbReference>
<feature type="transmembrane region" description="Helical" evidence="7">
    <location>
        <begin position="165"/>
        <end position="192"/>
    </location>
</feature>
<sequence length="307" mass="34169">MTAAPAKTRLSLAQRDYVAGYIFVAPILLLMFVWFYYPALQSLLYSFQEINFLRMADARFIGLGNFEKLFADPAFWLAAKNTVVITGVSVPVLVIFGFLVAYNIEAVIRGRAAYRTMYYIPAVTSAVALTISVMYLFIERGEIPTLLHRLFGIPNVTWAADTRTALAFVCILVIWKNLGFFVVLFITGLQAISNDIIEASKVDGASGLQRMWYITIPQLRPTTSLVIILSIIWCMQCFDEPYTLARSGGVVGSPAGTTSTLVTFFYSQNFRYFNPGYGSSAAFIIFAVLMIISIIQRALASRSQDHA</sequence>
<dbReference type="SUPFAM" id="SSF161098">
    <property type="entry name" value="MetI-like"/>
    <property type="match status" value="1"/>
</dbReference>
<evidence type="ECO:0000256" key="5">
    <source>
        <dbReference type="ARBA" id="ARBA00022989"/>
    </source>
</evidence>
<accession>A0ABV9FMD3</accession>